<dbReference type="InterPro" id="IPR005886">
    <property type="entry name" value="UDP_G4E"/>
</dbReference>
<gene>
    <name evidence="11" type="primary">GALE</name>
</gene>
<proteinExistence type="evidence at transcript level"/>
<comment type="similarity">
    <text evidence="9">Belongs to the NAD(P)-dependent epimerase/dehydratase family.</text>
</comment>
<evidence type="ECO:0000259" key="10">
    <source>
        <dbReference type="Pfam" id="PF16363"/>
    </source>
</evidence>
<dbReference type="GO" id="GO:0033499">
    <property type="term" value="P:galactose catabolic process via UDP-galactose, Leloir pathway"/>
    <property type="evidence" value="ECO:0007669"/>
    <property type="project" value="TreeGrafter"/>
</dbReference>
<dbReference type="Gene3D" id="3.90.25.10">
    <property type="entry name" value="UDP-galactose 4-epimerase, domain 1"/>
    <property type="match status" value="1"/>
</dbReference>
<keyword evidence="6 9" id="KW-0520">NAD</keyword>
<dbReference type="InterPro" id="IPR036291">
    <property type="entry name" value="NAD(P)-bd_dom_sf"/>
</dbReference>
<dbReference type="GO" id="GO:0003974">
    <property type="term" value="F:UDP-N-acetylglucosamine 4-epimerase activity"/>
    <property type="evidence" value="ECO:0007669"/>
    <property type="project" value="UniProtKB-EC"/>
</dbReference>
<dbReference type="KEGG" id="hmg:100197888"/>
<evidence type="ECO:0000256" key="4">
    <source>
        <dbReference type="ARBA" id="ARBA00002760"/>
    </source>
</evidence>
<reference evidence="11" key="1">
    <citation type="journal article" date="2013" name="Genome Biol. Evol.">
        <title>Punctuated emergences of genetic and phenotypic innovations in eumetazoan, bilaterian, euteleostome, and hominidae ancestors.</title>
        <authorList>
            <person name="Wenger Y."/>
            <person name="Galliot B."/>
        </authorList>
    </citation>
    <scope>NUCLEOTIDE SEQUENCE</scope>
    <source>
        <tissue evidence="11">Whole animals</tissue>
    </source>
</reference>
<comment type="pathway">
    <text evidence="5 9">Carbohydrate metabolism; galactose metabolism.</text>
</comment>
<dbReference type="CDD" id="cd05247">
    <property type="entry name" value="UDP_G4E_1_SDR_e"/>
    <property type="match status" value="1"/>
</dbReference>
<dbReference type="NCBIfam" id="TIGR01179">
    <property type="entry name" value="galE"/>
    <property type="match status" value="1"/>
</dbReference>
<dbReference type="NCBIfam" id="NF007956">
    <property type="entry name" value="PRK10675.1"/>
    <property type="match status" value="1"/>
</dbReference>
<sequence>MEKKTLLITGGAGYIGSHTTVEFIKAGFECVIVDDFSNSSVESIKRQEIITGIEKIQYYEVNILDKEKLSEVFMKHKFEAVIHFAGYKAVGESVKVPLKYYQNNISGTLVLLECMKEHNVNKIIFSSSSTVYGEPQFLPLTEKHPLGGCANPYGTTKYMIELILKDLCNADTNFHCISLRYFNPVGAHESGLIGEDPQDIPNNLMPYITQVAVGRLNELSVYGNDYNTPDGTGVRDYIHVVDLALGHVAALNKIILKPQGYQAYNLGTGNGISVLEVINAMNKTLNRELPYKFTPRRLGDIASNYADCSLAAIELGWKADRDINKMCEDSWRFQSKNPMGYNVK</sequence>
<dbReference type="GO" id="GO:0003978">
    <property type="term" value="F:UDP-glucose 4-epimerase activity"/>
    <property type="evidence" value="ECO:0007669"/>
    <property type="project" value="UniProtKB-UniRule"/>
</dbReference>
<keyword evidence="8 9" id="KW-0413">Isomerase</keyword>
<evidence type="ECO:0000256" key="7">
    <source>
        <dbReference type="ARBA" id="ARBA00023144"/>
    </source>
</evidence>
<dbReference type="PRINTS" id="PR01713">
    <property type="entry name" value="NUCEPIMERASE"/>
</dbReference>
<comment type="catalytic activity">
    <reaction evidence="1">
        <text>UDP-N-acetyl-alpha-D-glucosamine = UDP-N-acetyl-alpha-D-galactosamine</text>
        <dbReference type="Rhea" id="RHEA:20517"/>
        <dbReference type="ChEBI" id="CHEBI:57705"/>
        <dbReference type="ChEBI" id="CHEBI:67138"/>
        <dbReference type="EC" id="5.1.3.7"/>
    </reaction>
</comment>
<dbReference type="UniPathway" id="UPA00214"/>
<organism evidence="11">
    <name type="scientific">Hydra vulgaris</name>
    <name type="common">Hydra</name>
    <name type="synonym">Hydra attenuata</name>
    <dbReference type="NCBI Taxonomy" id="6087"/>
    <lineage>
        <taxon>Eukaryota</taxon>
        <taxon>Metazoa</taxon>
        <taxon>Cnidaria</taxon>
        <taxon>Hydrozoa</taxon>
        <taxon>Hydroidolina</taxon>
        <taxon>Anthoathecata</taxon>
        <taxon>Aplanulata</taxon>
        <taxon>Hydridae</taxon>
        <taxon>Hydra</taxon>
    </lineage>
</organism>
<feature type="domain" description="NAD(P)-binding" evidence="10">
    <location>
        <begin position="7"/>
        <end position="329"/>
    </location>
</feature>
<keyword evidence="7" id="KW-0299">Galactose metabolism</keyword>
<dbReference type="Gene3D" id="3.40.50.720">
    <property type="entry name" value="NAD(P)-binding Rossmann-like Domain"/>
    <property type="match status" value="1"/>
</dbReference>
<comment type="catalytic activity">
    <reaction evidence="2 9">
        <text>UDP-alpha-D-glucose = UDP-alpha-D-galactose</text>
        <dbReference type="Rhea" id="RHEA:22168"/>
        <dbReference type="ChEBI" id="CHEBI:58885"/>
        <dbReference type="ChEBI" id="CHEBI:66914"/>
        <dbReference type="EC" id="5.1.3.2"/>
    </reaction>
</comment>
<dbReference type="EC" id="5.1.3.2" evidence="9"/>
<accession>T2MDG0</accession>
<dbReference type="InterPro" id="IPR016040">
    <property type="entry name" value="NAD(P)-bd_dom"/>
</dbReference>
<dbReference type="SUPFAM" id="SSF51735">
    <property type="entry name" value="NAD(P)-binding Rossmann-fold domains"/>
    <property type="match status" value="1"/>
</dbReference>
<dbReference type="PANTHER" id="PTHR43725:SF47">
    <property type="entry name" value="UDP-GLUCOSE 4-EPIMERASE"/>
    <property type="match status" value="1"/>
</dbReference>
<evidence type="ECO:0000313" key="11">
    <source>
        <dbReference type="EMBL" id="CDG70081.1"/>
    </source>
</evidence>
<evidence type="ECO:0000256" key="9">
    <source>
        <dbReference type="RuleBase" id="RU366046"/>
    </source>
</evidence>
<evidence type="ECO:0000256" key="8">
    <source>
        <dbReference type="ARBA" id="ARBA00023235"/>
    </source>
</evidence>
<dbReference type="GeneID" id="100197888"/>
<dbReference type="Pfam" id="PF16363">
    <property type="entry name" value="GDP_Man_Dehyd"/>
    <property type="match status" value="1"/>
</dbReference>
<evidence type="ECO:0000256" key="5">
    <source>
        <dbReference type="ARBA" id="ARBA00004947"/>
    </source>
</evidence>
<protein>
    <recommendedName>
        <fullName evidence="9">UDP-glucose 4-epimerase</fullName>
        <ecNumber evidence="9">5.1.3.2</ecNumber>
    </recommendedName>
</protein>
<dbReference type="PANTHER" id="PTHR43725">
    <property type="entry name" value="UDP-GLUCOSE 4-EPIMERASE"/>
    <property type="match status" value="1"/>
</dbReference>
<evidence type="ECO:0000256" key="3">
    <source>
        <dbReference type="ARBA" id="ARBA00001911"/>
    </source>
</evidence>
<name>T2MDG0_HYDVU</name>
<keyword evidence="9" id="KW-0119">Carbohydrate metabolism</keyword>
<dbReference type="AlphaFoldDB" id="T2MDG0"/>
<dbReference type="EMBL" id="HAAD01003849">
    <property type="protein sequence ID" value="CDG70081.1"/>
    <property type="molecule type" value="mRNA"/>
</dbReference>
<comment type="function">
    <text evidence="4">Catalyzes two distinct but analogous reactions: the reversible epimerization of UDP-glucose to UDP-galactose and the reversible epimerization of UDP-N-acetylglucosamine to UDP-N-acetylgalactosamine. The reaction with UDP-Gal plays a critical role in the Leloir pathway of galactose catabolism in which galactose is converted to the glycolytic intermediate glucose 6-phosphate. It contributes to the catabolism of dietary galactose and enables the endogenous biosynthesis of both UDP-Gal and UDP-GalNAc when exogenous sources are limited. Both UDP-sugar interconversions are important in the synthesis of glycoproteins and glycolipids.</text>
</comment>
<evidence type="ECO:0000256" key="1">
    <source>
        <dbReference type="ARBA" id="ARBA00000014"/>
    </source>
</evidence>
<dbReference type="OMA" id="RDYDTPD"/>
<comment type="subunit">
    <text evidence="9">Homodimer.</text>
</comment>
<comment type="cofactor">
    <cofactor evidence="3 9">
        <name>NAD(+)</name>
        <dbReference type="ChEBI" id="CHEBI:57540"/>
    </cofactor>
</comment>
<evidence type="ECO:0000256" key="2">
    <source>
        <dbReference type="ARBA" id="ARBA00000083"/>
    </source>
</evidence>
<evidence type="ECO:0000256" key="6">
    <source>
        <dbReference type="ARBA" id="ARBA00023027"/>
    </source>
</evidence>
<dbReference type="GO" id="GO:0005829">
    <property type="term" value="C:cytosol"/>
    <property type="evidence" value="ECO:0007669"/>
    <property type="project" value="TreeGrafter"/>
</dbReference>
<dbReference type="OrthoDB" id="9402762at2759"/>